<name>A0A2W7MLH5_9BACI</name>
<sequence length="275" mass="30533">MLKGLVGKSVVIGGSRKIVEISTLIEKQGGTPLSRPLQGTVFLAENEVEPSLLSLVHEGTDWLIFTTGIGIQTLLDLSGKLGVEEPFLRRIQQAQVASRGYKTSNVLKRLGIKPKAVDEDGTTQGLIRSLENLDFSEKRVMVQLHGESVPELIKFLENKGASVDTIFPYRHIAPNSEPVATLCMELLNKQVDAVCFTTKIQVRSLFDFARKNGCLTDILHSFKEGTIAVAIGKVTAETLREEGVERYIMPRNERMGAMIVELSNYYKKNEDEKGW</sequence>
<reference evidence="2 3" key="1">
    <citation type="submission" date="2018-06" db="EMBL/GenBank/DDBJ databases">
        <title>Genomic Encyclopedia of Type Strains, Phase IV (KMG-IV): sequencing the most valuable type-strain genomes for metagenomic binning, comparative biology and taxonomic classification.</title>
        <authorList>
            <person name="Goeker M."/>
        </authorList>
    </citation>
    <scope>NUCLEOTIDE SEQUENCE [LARGE SCALE GENOMIC DNA]</scope>
    <source>
        <strain evidence="2 3">DSM 5</strain>
    </source>
</reference>
<accession>A0A2W7MLH5</accession>
<dbReference type="Proteomes" id="UP000248646">
    <property type="component" value="Unassembled WGS sequence"/>
</dbReference>
<keyword evidence="3" id="KW-1185">Reference proteome</keyword>
<gene>
    <name evidence="2" type="ORF">C7437_11120</name>
</gene>
<dbReference type="InterPro" id="IPR036108">
    <property type="entry name" value="4pyrrol_syn_uPrphyn_synt_sf"/>
</dbReference>
<dbReference type="SUPFAM" id="SSF69618">
    <property type="entry name" value="HemD-like"/>
    <property type="match status" value="1"/>
</dbReference>
<dbReference type="InterPro" id="IPR039793">
    <property type="entry name" value="UROS/Hem4"/>
</dbReference>
<evidence type="ECO:0000259" key="1">
    <source>
        <dbReference type="Pfam" id="PF02602"/>
    </source>
</evidence>
<dbReference type="GO" id="GO:0006780">
    <property type="term" value="P:uroporphyrinogen III biosynthetic process"/>
    <property type="evidence" value="ECO:0007669"/>
    <property type="project" value="InterPro"/>
</dbReference>
<dbReference type="EMBL" id="QKZI01000011">
    <property type="protein sequence ID" value="PZX02428.1"/>
    <property type="molecule type" value="Genomic_DNA"/>
</dbReference>
<dbReference type="PANTHER" id="PTHR40082">
    <property type="entry name" value="BLR5956 PROTEIN"/>
    <property type="match status" value="1"/>
</dbReference>
<proteinExistence type="predicted"/>
<dbReference type="Gene3D" id="3.40.50.10090">
    <property type="match status" value="2"/>
</dbReference>
<feature type="domain" description="Tetrapyrrole biosynthesis uroporphyrinogen III synthase" evidence="1">
    <location>
        <begin position="20"/>
        <end position="259"/>
    </location>
</feature>
<dbReference type="Pfam" id="PF02602">
    <property type="entry name" value="HEM4"/>
    <property type="match status" value="1"/>
</dbReference>
<protein>
    <submittedName>
        <fullName evidence="2">Uroporphyrinogen-III synthase</fullName>
    </submittedName>
</protein>
<dbReference type="InterPro" id="IPR003754">
    <property type="entry name" value="4pyrrol_synth_uPrphyn_synth"/>
</dbReference>
<dbReference type="NCBIfam" id="NF004584">
    <property type="entry name" value="PRK05928.2-1"/>
    <property type="match status" value="1"/>
</dbReference>
<dbReference type="RefSeq" id="WP_111440873.1">
    <property type="nucleotide sequence ID" value="NZ_QKZI01000011.1"/>
</dbReference>
<dbReference type="AlphaFoldDB" id="A0A2W7MLH5"/>
<evidence type="ECO:0000313" key="2">
    <source>
        <dbReference type="EMBL" id="PZX02428.1"/>
    </source>
</evidence>
<comment type="caution">
    <text evidence="2">The sequence shown here is derived from an EMBL/GenBank/DDBJ whole genome shotgun (WGS) entry which is preliminary data.</text>
</comment>
<evidence type="ECO:0000313" key="3">
    <source>
        <dbReference type="Proteomes" id="UP000248646"/>
    </source>
</evidence>
<dbReference type="PANTHER" id="PTHR40082:SF1">
    <property type="entry name" value="BLR5956 PROTEIN"/>
    <property type="match status" value="1"/>
</dbReference>
<dbReference type="GO" id="GO:0004852">
    <property type="term" value="F:uroporphyrinogen-III synthase activity"/>
    <property type="evidence" value="ECO:0007669"/>
    <property type="project" value="InterPro"/>
</dbReference>
<dbReference type="CDD" id="cd06578">
    <property type="entry name" value="HemD"/>
    <property type="match status" value="1"/>
</dbReference>
<dbReference type="OrthoDB" id="9775656at2"/>
<organism evidence="2 3">
    <name type="scientific">Psychrobacillus insolitus</name>
    <dbReference type="NCBI Taxonomy" id="1461"/>
    <lineage>
        <taxon>Bacteria</taxon>
        <taxon>Bacillati</taxon>
        <taxon>Bacillota</taxon>
        <taxon>Bacilli</taxon>
        <taxon>Bacillales</taxon>
        <taxon>Bacillaceae</taxon>
        <taxon>Psychrobacillus</taxon>
    </lineage>
</organism>